<dbReference type="NCBIfam" id="TIGR01998">
    <property type="entry name" value="PTS-II-BC-nag"/>
    <property type="match status" value="1"/>
</dbReference>
<proteinExistence type="predicted"/>
<evidence type="ECO:0000256" key="12">
    <source>
        <dbReference type="SAM" id="Phobius"/>
    </source>
</evidence>
<gene>
    <name evidence="15" type="ORF">EDC45_1790</name>
</gene>
<feature type="transmembrane region" description="Helical" evidence="12">
    <location>
        <begin position="136"/>
        <end position="153"/>
    </location>
</feature>
<dbReference type="GO" id="GO:0015572">
    <property type="term" value="F:N-acetylglucosamine transmembrane transporter activity"/>
    <property type="evidence" value="ECO:0007669"/>
    <property type="project" value="InterPro"/>
</dbReference>
<dbReference type="InterPro" id="IPR013013">
    <property type="entry name" value="PTS_EIIC_1"/>
</dbReference>
<feature type="transmembrane region" description="Helical" evidence="12">
    <location>
        <begin position="173"/>
        <end position="193"/>
    </location>
</feature>
<dbReference type="InterPro" id="IPR001996">
    <property type="entry name" value="PTS_IIB_1"/>
</dbReference>
<feature type="transmembrane region" description="Helical" evidence="12">
    <location>
        <begin position="97"/>
        <end position="116"/>
    </location>
</feature>
<dbReference type="GO" id="GO:0009401">
    <property type="term" value="P:phosphoenolpyruvate-dependent sugar phosphotransferase system"/>
    <property type="evidence" value="ECO:0007669"/>
    <property type="project" value="UniProtKB-KW"/>
</dbReference>
<dbReference type="Pfam" id="PF02378">
    <property type="entry name" value="PTS_EIIC"/>
    <property type="match status" value="1"/>
</dbReference>
<organism evidence="15 16">
    <name type="scientific">Mesocricetibacter intestinalis</name>
    <dbReference type="NCBI Taxonomy" id="1521930"/>
    <lineage>
        <taxon>Bacteria</taxon>
        <taxon>Pseudomonadati</taxon>
        <taxon>Pseudomonadota</taxon>
        <taxon>Gammaproteobacteria</taxon>
        <taxon>Pasteurellales</taxon>
        <taxon>Pasteurellaceae</taxon>
        <taxon>Mesocricetibacter</taxon>
    </lineage>
</organism>
<accession>A0A4R6VAJ6</accession>
<comment type="caution">
    <text evidence="15">The sequence shown here is derived from an EMBL/GenBank/DDBJ whole genome shotgun (WGS) entry which is preliminary data.</text>
</comment>
<evidence type="ECO:0000256" key="11">
    <source>
        <dbReference type="PROSITE-ProRule" id="PRU00421"/>
    </source>
</evidence>
<dbReference type="GO" id="GO:0019866">
    <property type="term" value="C:organelle inner membrane"/>
    <property type="evidence" value="ECO:0007669"/>
    <property type="project" value="InterPro"/>
</dbReference>
<dbReference type="AlphaFoldDB" id="A0A4R6VAJ6"/>
<dbReference type="PROSITE" id="PS51098">
    <property type="entry name" value="PTS_EIIB_TYPE_1"/>
    <property type="match status" value="1"/>
</dbReference>
<evidence type="ECO:0000313" key="15">
    <source>
        <dbReference type="EMBL" id="TDQ56831.1"/>
    </source>
</evidence>
<evidence type="ECO:0000256" key="9">
    <source>
        <dbReference type="ARBA" id="ARBA00022989"/>
    </source>
</evidence>
<reference evidence="15 16" key="1">
    <citation type="submission" date="2019-03" db="EMBL/GenBank/DDBJ databases">
        <title>Genomic Encyclopedia of Type Strains, Phase IV (KMG-IV): sequencing the most valuable type-strain genomes for metagenomic binning, comparative biology and taxonomic classification.</title>
        <authorList>
            <person name="Goeker M."/>
        </authorList>
    </citation>
    <scope>NUCLEOTIDE SEQUENCE [LARGE SCALE GENOMIC DNA]</scope>
    <source>
        <strain evidence="15 16">DSM 28403</strain>
    </source>
</reference>
<keyword evidence="10 12" id="KW-0472">Membrane</keyword>
<comment type="subcellular location">
    <subcellularLocation>
        <location evidence="1">Cell membrane</location>
        <topology evidence="1">Multi-pass membrane protein</topology>
    </subcellularLocation>
</comment>
<keyword evidence="9 12" id="KW-1133">Transmembrane helix</keyword>
<feature type="transmembrane region" description="Helical" evidence="12">
    <location>
        <begin position="64"/>
        <end position="90"/>
    </location>
</feature>
<dbReference type="InterPro" id="IPR018113">
    <property type="entry name" value="PTrfase_EIIB_Cys"/>
</dbReference>
<feature type="active site" description="Phosphocysteine intermediate; for EIIB activity" evidence="11">
    <location>
        <position position="451"/>
    </location>
</feature>
<evidence type="ECO:0000256" key="8">
    <source>
        <dbReference type="ARBA" id="ARBA00022777"/>
    </source>
</evidence>
<feature type="domain" description="PTS EIIB type-1" evidence="13">
    <location>
        <begin position="429"/>
        <end position="505"/>
    </location>
</feature>
<evidence type="ECO:0000259" key="14">
    <source>
        <dbReference type="PROSITE" id="PS51103"/>
    </source>
</evidence>
<dbReference type="EMBL" id="SNYQ01000008">
    <property type="protein sequence ID" value="TDQ56831.1"/>
    <property type="molecule type" value="Genomic_DNA"/>
</dbReference>
<dbReference type="InterPro" id="IPR003352">
    <property type="entry name" value="PTS_EIIC"/>
</dbReference>
<evidence type="ECO:0000256" key="10">
    <source>
        <dbReference type="ARBA" id="ARBA00023136"/>
    </source>
</evidence>
<evidence type="ECO:0000256" key="7">
    <source>
        <dbReference type="ARBA" id="ARBA00022692"/>
    </source>
</evidence>
<keyword evidence="7 12" id="KW-0812">Transmembrane</keyword>
<evidence type="ECO:0000256" key="3">
    <source>
        <dbReference type="ARBA" id="ARBA00022475"/>
    </source>
</evidence>
<feature type="transmembrane region" description="Helical" evidence="12">
    <location>
        <begin position="376"/>
        <end position="396"/>
    </location>
</feature>
<keyword evidence="2" id="KW-0813">Transport</keyword>
<dbReference type="InterPro" id="IPR050429">
    <property type="entry name" value="PTS_Glucose_EIICBA"/>
</dbReference>
<feature type="domain" description="PTS EIIC type-1" evidence="14">
    <location>
        <begin position="19"/>
        <end position="412"/>
    </location>
</feature>
<dbReference type="CDD" id="cd00212">
    <property type="entry name" value="PTS_IIB_glc"/>
    <property type="match status" value="1"/>
</dbReference>
<feature type="transmembrane region" description="Helical" evidence="12">
    <location>
        <begin position="302"/>
        <end position="318"/>
    </location>
</feature>
<keyword evidence="5" id="KW-0808">Transferase</keyword>
<evidence type="ECO:0000256" key="1">
    <source>
        <dbReference type="ARBA" id="ARBA00004651"/>
    </source>
</evidence>
<keyword evidence="16" id="KW-1185">Reference proteome</keyword>
<dbReference type="PROSITE" id="PS51103">
    <property type="entry name" value="PTS_EIIC_TYPE_1"/>
    <property type="match status" value="1"/>
</dbReference>
<dbReference type="PANTHER" id="PTHR30009">
    <property type="entry name" value="CYTOCHROME C-TYPE SYNTHESIS PROTEIN AND PTS TRANSMEMBRANE COMPONENT"/>
    <property type="match status" value="1"/>
</dbReference>
<dbReference type="GO" id="GO:0008982">
    <property type="term" value="F:protein-N(PI)-phosphohistidine-sugar phosphotransferase activity"/>
    <property type="evidence" value="ECO:0007669"/>
    <property type="project" value="InterPro"/>
</dbReference>
<keyword evidence="4" id="KW-0762">Sugar transport</keyword>
<dbReference type="GO" id="GO:0016301">
    <property type="term" value="F:kinase activity"/>
    <property type="evidence" value="ECO:0007669"/>
    <property type="project" value="UniProtKB-KW"/>
</dbReference>
<evidence type="ECO:0000256" key="4">
    <source>
        <dbReference type="ARBA" id="ARBA00022597"/>
    </source>
</evidence>
<name>A0A4R6VAJ6_9PAST</name>
<dbReference type="PANTHER" id="PTHR30009:SF4">
    <property type="entry name" value="PTS SYSTEM N-ACETYLGLUCOSAMINE-SPECIFIC EIICBA COMPONENT"/>
    <property type="match status" value="1"/>
</dbReference>
<sequence length="505" mass="54024">MSPDYSKGIHFPLSKGANMGILNYLQRIGRSLMLPVAALPAAAIFMGIGYWIDPNGWGGDNILAAFLIKSGGAIIDNMAIIFAVGVAFGMSKDQHGAAALSGLVGYLVITTLLAPSSVAQIQGIPADQVPLAFNKIENQFIGILVGVLAGEIYNKFHQVELPKALAFFSGKRLVPIITSLVMILVSIILMYLWPVLFGGLVSFGESIAKLGATGAGIYAFFNRLLIPVGLHHALNSVFWFDVAGINDIPNFLGGAKSLADGKAIAGVTGMYQAGFFPVMMFGLPAAALAMYHSANAAKKAQVAALMAAASLASFFTGITEPLEFAFMFVAPVLYIIHALLTGLSVFIAASMHWISGFGFSAGFVDMMLSSRNPLATQWYMLIVQGLVFALIYYMVFRIAIKTFNLKTPGREEDKETRTATGEHNQLSRDSQAQNFIAALGGKDNIDSIDACITRLRLTLVDRSRINEKALNELGSKGNIKLGDKGLQVILGPEAELIADAMKKQS</sequence>
<feature type="transmembrane region" description="Helical" evidence="12">
    <location>
        <begin position="324"/>
        <end position="346"/>
    </location>
</feature>
<evidence type="ECO:0000256" key="2">
    <source>
        <dbReference type="ARBA" id="ARBA00022448"/>
    </source>
</evidence>
<dbReference type="Pfam" id="PF00367">
    <property type="entry name" value="PTS_EIIB"/>
    <property type="match status" value="1"/>
</dbReference>
<keyword evidence="6" id="KW-0598">Phosphotransferase system</keyword>
<dbReference type="SUPFAM" id="SSF55604">
    <property type="entry name" value="Glucose permease domain IIB"/>
    <property type="match status" value="1"/>
</dbReference>
<feature type="transmembrane region" description="Helical" evidence="12">
    <location>
        <begin position="32"/>
        <end position="52"/>
    </location>
</feature>
<dbReference type="NCBIfam" id="TIGR00826">
    <property type="entry name" value="EIIB_glc"/>
    <property type="match status" value="1"/>
</dbReference>
<dbReference type="GO" id="GO:0005886">
    <property type="term" value="C:plasma membrane"/>
    <property type="evidence" value="ECO:0007669"/>
    <property type="project" value="UniProtKB-SubCell"/>
</dbReference>
<dbReference type="GO" id="GO:0015764">
    <property type="term" value="P:N-acetylglucosamine transport"/>
    <property type="evidence" value="ECO:0007669"/>
    <property type="project" value="TreeGrafter"/>
</dbReference>
<dbReference type="Gene3D" id="3.30.1360.60">
    <property type="entry name" value="Glucose permease domain IIB"/>
    <property type="match status" value="1"/>
</dbReference>
<evidence type="ECO:0000256" key="6">
    <source>
        <dbReference type="ARBA" id="ARBA00022683"/>
    </source>
</evidence>
<protein>
    <submittedName>
        <fullName evidence="15">PTS system N-acetylglucosamine-specific IIC component</fullName>
    </submittedName>
</protein>
<keyword evidence="3" id="KW-1003">Cell membrane</keyword>
<dbReference type="Proteomes" id="UP000295657">
    <property type="component" value="Unassembled WGS sequence"/>
</dbReference>
<dbReference type="PROSITE" id="PS01035">
    <property type="entry name" value="PTS_EIIB_TYPE_1_CYS"/>
    <property type="match status" value="1"/>
</dbReference>
<dbReference type="InterPro" id="IPR010974">
    <property type="entry name" value="PTS_IIBC_nag"/>
</dbReference>
<evidence type="ECO:0000259" key="13">
    <source>
        <dbReference type="PROSITE" id="PS51098"/>
    </source>
</evidence>
<keyword evidence="8" id="KW-0418">Kinase</keyword>
<dbReference type="InterPro" id="IPR036878">
    <property type="entry name" value="Glu_permease_IIB"/>
</dbReference>
<evidence type="ECO:0000313" key="16">
    <source>
        <dbReference type="Proteomes" id="UP000295657"/>
    </source>
</evidence>
<feature type="transmembrane region" description="Helical" evidence="12">
    <location>
        <begin position="270"/>
        <end position="290"/>
    </location>
</feature>
<dbReference type="GO" id="GO:0090563">
    <property type="term" value="F:protein-phosphocysteine-sugar phosphotransferase activity"/>
    <property type="evidence" value="ECO:0007669"/>
    <property type="project" value="TreeGrafter"/>
</dbReference>
<evidence type="ECO:0000256" key="5">
    <source>
        <dbReference type="ARBA" id="ARBA00022679"/>
    </source>
</evidence>